<dbReference type="Pfam" id="PF06961">
    <property type="entry name" value="DUF1294"/>
    <property type="match status" value="1"/>
</dbReference>
<name>A0A1T2KTB4_9GAMM</name>
<evidence type="ECO:0000313" key="4">
    <source>
        <dbReference type="EMBL" id="OOZ36099.1"/>
    </source>
</evidence>
<dbReference type="OrthoDB" id="72963at2"/>
<dbReference type="PANTHER" id="PTHR12962">
    <property type="entry name" value="CALCIUM-REGULATED HEAT STABLE PROTEIN CRHSP-24-RELATED"/>
    <property type="match status" value="1"/>
</dbReference>
<keyword evidence="5" id="KW-1185">Reference proteome</keyword>
<dbReference type="InterPro" id="IPR011129">
    <property type="entry name" value="CSD"/>
</dbReference>
<dbReference type="InterPro" id="IPR002059">
    <property type="entry name" value="CSP_DNA-bd"/>
</dbReference>
<accession>A0A1T2KTB4</accession>
<dbReference type="GO" id="GO:0003730">
    <property type="term" value="F:mRNA 3'-UTR binding"/>
    <property type="evidence" value="ECO:0007669"/>
    <property type="project" value="TreeGrafter"/>
</dbReference>
<evidence type="ECO:0000313" key="5">
    <source>
        <dbReference type="Proteomes" id="UP000190896"/>
    </source>
</evidence>
<dbReference type="InterPro" id="IPR012340">
    <property type="entry name" value="NA-bd_OB-fold"/>
</dbReference>
<keyword evidence="1" id="KW-0597">Phosphoprotein</keyword>
<keyword evidence="2" id="KW-0812">Transmembrane</keyword>
<evidence type="ECO:0000256" key="1">
    <source>
        <dbReference type="ARBA" id="ARBA00022553"/>
    </source>
</evidence>
<feature type="transmembrane region" description="Helical" evidence="2">
    <location>
        <begin position="81"/>
        <end position="100"/>
    </location>
</feature>
<keyword evidence="4" id="KW-0238">DNA-binding</keyword>
<organism evidence="4 5">
    <name type="scientific">Solemya velesiana gill symbiont</name>
    <dbReference type="NCBI Taxonomy" id="1918948"/>
    <lineage>
        <taxon>Bacteria</taxon>
        <taxon>Pseudomonadati</taxon>
        <taxon>Pseudomonadota</taxon>
        <taxon>Gammaproteobacteria</taxon>
        <taxon>sulfur-oxidizing symbionts</taxon>
    </lineage>
</organism>
<keyword evidence="2" id="KW-1133">Transmembrane helix</keyword>
<dbReference type="GO" id="GO:0003677">
    <property type="term" value="F:DNA binding"/>
    <property type="evidence" value="ECO:0007669"/>
    <property type="project" value="UniProtKB-KW"/>
</dbReference>
<dbReference type="GO" id="GO:0043488">
    <property type="term" value="P:regulation of mRNA stability"/>
    <property type="evidence" value="ECO:0007669"/>
    <property type="project" value="TreeGrafter"/>
</dbReference>
<sequence>MRTKGKVSSWNDEKGYGFIEPIGRGKRIFIHINAFTNRSPRPEVNQIVTYALSTDKQGRPCAEKAALAVDRLSQQTKKSSGLFSIVGASIFLLLVAVAVFTLKAPLVILAVYLVVSLITFIAYALDKSAALKGNRRTPESTLHMLSLFGGLPGALIAQQKLRHKSKKQSFRSAFWLTVIANCGAFVWLLTPKRVDYAAVCT</sequence>
<keyword evidence="2" id="KW-0472">Membrane</keyword>
<dbReference type="Pfam" id="PF00313">
    <property type="entry name" value="CSD"/>
    <property type="match status" value="1"/>
</dbReference>
<protein>
    <submittedName>
        <fullName evidence="4">DNA-binding protein</fullName>
    </submittedName>
</protein>
<dbReference type="PANTHER" id="PTHR12962:SF1">
    <property type="entry name" value="COLD SHOCK DOMAIN-CONTAINING PROTEIN CG9705"/>
    <property type="match status" value="1"/>
</dbReference>
<dbReference type="AlphaFoldDB" id="A0A1T2KTB4"/>
<dbReference type="Gene3D" id="2.40.50.140">
    <property type="entry name" value="Nucleic acid-binding proteins"/>
    <property type="match status" value="1"/>
</dbReference>
<dbReference type="RefSeq" id="WP_078487668.1">
    <property type="nucleotide sequence ID" value="NZ_MPRJ01000055.1"/>
</dbReference>
<gene>
    <name evidence="4" type="ORF">BOW51_08900</name>
</gene>
<feature type="transmembrane region" description="Helical" evidence="2">
    <location>
        <begin position="170"/>
        <end position="189"/>
    </location>
</feature>
<dbReference type="EMBL" id="MPRJ01000055">
    <property type="protein sequence ID" value="OOZ36099.1"/>
    <property type="molecule type" value="Genomic_DNA"/>
</dbReference>
<dbReference type="PROSITE" id="PS51857">
    <property type="entry name" value="CSD_2"/>
    <property type="match status" value="1"/>
</dbReference>
<dbReference type="GO" id="GO:0005829">
    <property type="term" value="C:cytosol"/>
    <property type="evidence" value="ECO:0007669"/>
    <property type="project" value="UniProtKB-ARBA"/>
</dbReference>
<proteinExistence type="predicted"/>
<comment type="caution">
    <text evidence="4">The sequence shown here is derived from an EMBL/GenBank/DDBJ whole genome shotgun (WGS) entry which is preliminary data.</text>
</comment>
<evidence type="ECO:0000256" key="2">
    <source>
        <dbReference type="SAM" id="Phobius"/>
    </source>
</evidence>
<dbReference type="SMART" id="SM00357">
    <property type="entry name" value="CSP"/>
    <property type="match status" value="1"/>
</dbReference>
<evidence type="ECO:0000259" key="3">
    <source>
        <dbReference type="PROSITE" id="PS51857"/>
    </source>
</evidence>
<dbReference type="Proteomes" id="UP000190896">
    <property type="component" value="Unassembled WGS sequence"/>
</dbReference>
<reference evidence="4 5" key="1">
    <citation type="submission" date="2016-11" db="EMBL/GenBank/DDBJ databases">
        <title>Mixed transmission modes and dynamic genome evolution in an obligate animal-bacterial symbiosis.</title>
        <authorList>
            <person name="Russell S.L."/>
            <person name="Corbett-Detig R.B."/>
            <person name="Cavanaugh C.M."/>
        </authorList>
    </citation>
    <scope>NUCLEOTIDE SEQUENCE [LARGE SCALE GENOMIC DNA]</scope>
    <source>
        <strain evidence="4">Se-Cadez</strain>
    </source>
</reference>
<dbReference type="InterPro" id="IPR052069">
    <property type="entry name" value="Ca-reg_mRNA-binding_domain"/>
</dbReference>
<dbReference type="InterPro" id="IPR010718">
    <property type="entry name" value="DUF1294"/>
</dbReference>
<feature type="domain" description="CSD" evidence="3">
    <location>
        <begin position="2"/>
        <end position="67"/>
    </location>
</feature>
<feature type="transmembrane region" description="Helical" evidence="2">
    <location>
        <begin position="106"/>
        <end position="125"/>
    </location>
</feature>
<dbReference type="SUPFAM" id="SSF50249">
    <property type="entry name" value="Nucleic acid-binding proteins"/>
    <property type="match status" value="1"/>
</dbReference>